<evidence type="ECO:0000256" key="2">
    <source>
        <dbReference type="ARBA" id="ARBA00009508"/>
    </source>
</evidence>
<name>A0A6J2XK72_SITOR</name>
<evidence type="ECO:0000256" key="3">
    <source>
        <dbReference type="ARBA" id="ARBA00023128"/>
    </source>
</evidence>
<comment type="similarity">
    <text evidence="2">Belongs to the complex I LYR family.</text>
</comment>
<accession>A0A6J2XK72</accession>
<dbReference type="FunCoup" id="A0A6J2XK72">
    <property type="interactions" value="216"/>
</dbReference>
<evidence type="ECO:0000256" key="4">
    <source>
        <dbReference type="ARBA" id="ARBA00023186"/>
    </source>
</evidence>
<dbReference type="InterPro" id="IPR008011">
    <property type="entry name" value="Complex1_LYR_dom"/>
</dbReference>
<evidence type="ECO:0000256" key="6">
    <source>
        <dbReference type="ARBA" id="ARBA00025809"/>
    </source>
</evidence>
<keyword evidence="11" id="KW-1185">Reference proteome</keyword>
<evidence type="ECO:0000313" key="11">
    <source>
        <dbReference type="Proteomes" id="UP000504635"/>
    </source>
</evidence>
<dbReference type="RefSeq" id="XP_030751054.1">
    <property type="nucleotide sequence ID" value="XM_030895194.1"/>
</dbReference>
<feature type="region of interest" description="Disordered" evidence="9">
    <location>
        <begin position="104"/>
        <end position="124"/>
    </location>
</feature>
<dbReference type="InParanoid" id="A0A6J2XK72"/>
<evidence type="ECO:0000256" key="1">
    <source>
        <dbReference type="ARBA" id="ARBA00004305"/>
    </source>
</evidence>
<dbReference type="Proteomes" id="UP000504635">
    <property type="component" value="Unplaced"/>
</dbReference>
<feature type="compositionally biased region" description="Basic residues" evidence="9">
    <location>
        <begin position="113"/>
        <end position="124"/>
    </location>
</feature>
<dbReference type="InterPro" id="IPR045298">
    <property type="entry name" value="Complex1_LYR_LYRM7"/>
</dbReference>
<evidence type="ECO:0000256" key="7">
    <source>
        <dbReference type="ARBA" id="ARBA00026165"/>
    </source>
</evidence>
<keyword evidence="4" id="KW-0143">Chaperone</keyword>
<gene>
    <name evidence="12" type="primary">LOC115878651</name>
</gene>
<evidence type="ECO:0000259" key="10">
    <source>
        <dbReference type="Pfam" id="PF05347"/>
    </source>
</evidence>
<keyword evidence="3" id="KW-0496">Mitochondrion</keyword>
<evidence type="ECO:0000256" key="8">
    <source>
        <dbReference type="ARBA" id="ARBA00031830"/>
    </source>
</evidence>
<dbReference type="GO" id="GO:0034551">
    <property type="term" value="P:mitochondrial respiratory chain complex III assembly"/>
    <property type="evidence" value="ECO:0007669"/>
    <property type="project" value="InterPro"/>
</dbReference>
<comment type="subcellular location">
    <subcellularLocation>
        <location evidence="1">Mitochondrion matrix</location>
    </subcellularLocation>
</comment>
<dbReference type="PANTHER" id="PTHR46749:SF1">
    <property type="entry name" value="COMPLEX III ASSEMBLY FACTOR LYRM7"/>
    <property type="match status" value="1"/>
</dbReference>
<dbReference type="GO" id="GO:0005759">
    <property type="term" value="C:mitochondrial matrix"/>
    <property type="evidence" value="ECO:0007669"/>
    <property type="project" value="UniProtKB-SubCell"/>
</dbReference>
<dbReference type="Pfam" id="PF05347">
    <property type="entry name" value="Complex1_LYR"/>
    <property type="match status" value="1"/>
</dbReference>
<dbReference type="CDD" id="cd20267">
    <property type="entry name" value="Complex1_LYR_LYRM7"/>
    <property type="match status" value="1"/>
</dbReference>
<evidence type="ECO:0000256" key="9">
    <source>
        <dbReference type="SAM" id="MobiDB-lite"/>
    </source>
</evidence>
<feature type="domain" description="Complex 1 LYR protein" evidence="10">
    <location>
        <begin position="7"/>
        <end position="62"/>
    </location>
</feature>
<dbReference type="GO" id="GO:0044183">
    <property type="term" value="F:protein folding chaperone"/>
    <property type="evidence" value="ECO:0007669"/>
    <property type="project" value="TreeGrafter"/>
</dbReference>
<dbReference type="AlphaFoldDB" id="A0A6J2XK72"/>
<dbReference type="InterPro" id="IPR050435">
    <property type="entry name" value="MZM1/LYRM7"/>
</dbReference>
<dbReference type="OrthoDB" id="529194at2759"/>
<evidence type="ECO:0000256" key="5">
    <source>
        <dbReference type="ARBA" id="ARBA00025430"/>
    </source>
</evidence>
<protein>
    <recommendedName>
        <fullName evidence="7">Complex III assembly factor LYRM7</fullName>
    </recommendedName>
    <alternativeName>
        <fullName evidence="8">LYR motif-containing protein 7</fullName>
    </alternativeName>
</protein>
<comment type="subunit">
    <text evidence="6">Interacts with UQCRFS1.</text>
</comment>
<sequence>MSNNLRKEVLRCFKTIHKTRQNVFKGDDRALSEGRKKINEEFDKYKHIQDEEAIKELLNQCKAVELELRTCVIQAKEVAPNLYQAEITQDTLKLDNIPFNATACCSSSDSAKRDKRKNKGGCGS</sequence>
<organism evidence="11 12">
    <name type="scientific">Sitophilus oryzae</name>
    <name type="common">Rice weevil</name>
    <name type="synonym">Curculio oryzae</name>
    <dbReference type="NCBI Taxonomy" id="7048"/>
    <lineage>
        <taxon>Eukaryota</taxon>
        <taxon>Metazoa</taxon>
        <taxon>Ecdysozoa</taxon>
        <taxon>Arthropoda</taxon>
        <taxon>Hexapoda</taxon>
        <taxon>Insecta</taxon>
        <taxon>Pterygota</taxon>
        <taxon>Neoptera</taxon>
        <taxon>Endopterygota</taxon>
        <taxon>Coleoptera</taxon>
        <taxon>Polyphaga</taxon>
        <taxon>Cucujiformia</taxon>
        <taxon>Curculionidae</taxon>
        <taxon>Dryophthorinae</taxon>
        <taxon>Sitophilus</taxon>
    </lineage>
</organism>
<dbReference type="KEGG" id="soy:115878651"/>
<proteinExistence type="inferred from homology"/>
<dbReference type="PANTHER" id="PTHR46749">
    <property type="entry name" value="COMPLEX III ASSEMBLY FACTOR LYRM7"/>
    <property type="match status" value="1"/>
</dbReference>
<evidence type="ECO:0000313" key="12">
    <source>
        <dbReference type="RefSeq" id="XP_030751054.1"/>
    </source>
</evidence>
<dbReference type="GeneID" id="115878651"/>
<reference evidence="12" key="1">
    <citation type="submission" date="2025-08" db="UniProtKB">
        <authorList>
            <consortium name="RefSeq"/>
        </authorList>
    </citation>
    <scope>IDENTIFICATION</scope>
    <source>
        <tissue evidence="12">Gonads</tissue>
    </source>
</reference>
<comment type="function">
    <text evidence="5">Assembly factor required for Rieske Fe-S protein UQCRFS1 incorporation into the cytochrome b-c1 (CIII) complex. Functions as a chaperone, binding to this subunit within the mitochondrial matrix and stabilizing it prior to its translocation and insertion into the late CIII dimeric intermediate within the mitochondrial inner membrane.</text>
</comment>